<protein>
    <submittedName>
        <fullName evidence="5">FAD-dependent pyridine nucleotide-disulfide oxidoreductase</fullName>
    </submittedName>
</protein>
<dbReference type="RefSeq" id="WP_006301908.1">
    <property type="nucleotide sequence ID" value="NZ_CM001022.1"/>
</dbReference>
<dbReference type="Gene3D" id="3.40.50.720">
    <property type="entry name" value="NAD(P)-binding Rossmann-like Domain"/>
    <property type="match status" value="1"/>
</dbReference>
<keyword evidence="3" id="KW-0274">FAD</keyword>
<evidence type="ECO:0000256" key="2">
    <source>
        <dbReference type="ARBA" id="ARBA00022630"/>
    </source>
</evidence>
<dbReference type="Pfam" id="PF01134">
    <property type="entry name" value="GIDA"/>
    <property type="match status" value="1"/>
</dbReference>
<name>E3CZN2_9BACT</name>
<organism evidence="5 6">
    <name type="scientific">Aminomonas paucivorans DSM 12260</name>
    <dbReference type="NCBI Taxonomy" id="584708"/>
    <lineage>
        <taxon>Bacteria</taxon>
        <taxon>Thermotogati</taxon>
        <taxon>Synergistota</taxon>
        <taxon>Synergistia</taxon>
        <taxon>Synergistales</taxon>
        <taxon>Synergistaceae</taxon>
        <taxon>Aminomonas</taxon>
    </lineage>
</organism>
<keyword evidence="6" id="KW-1185">Reference proteome</keyword>
<accession>E3CZN2</accession>
<gene>
    <name evidence="5" type="ORF">Apau_2255</name>
</gene>
<evidence type="ECO:0000256" key="3">
    <source>
        <dbReference type="ARBA" id="ARBA00022827"/>
    </source>
</evidence>
<evidence type="ECO:0000313" key="5">
    <source>
        <dbReference type="EMBL" id="EFQ24664.1"/>
    </source>
</evidence>
<feature type="domain" description="MnmG N-terminal" evidence="4">
    <location>
        <begin position="276"/>
        <end position="355"/>
    </location>
</feature>
<sequence>MKRETKVLVSGGGWGGCAAAEAAALAGARVTLLERTDMLLGTGLVGGIFRNNGRFAAAEELIALGCGLVEVMDACARHRDVDFPGHRHASLYDVYRIEPAVQARLEELGVRVLTETSGVDAAVEGGRVVSVRTSRGETLETDALVDASGTSATPGNCVRHGKGCALCILRCPAFTPRVSLTTRLGVEEYDGHRADGTLGAMSGSCKLFKESLDPALARELDEKGVCLVPVPEAVREDLSILGTKACQQYALKEFVENLVLLDTGPAKLMTPTFPLEQLRRVPGMERARFEDPLGGGRGNSMRFFRFARCDASLRARGPAENLFCAGERGGPMVGHTEALVTGALAGHNAARCALGLDPLVLPPSLACGDFVAHVLEQVETEAGRGTKFTFSGSVYLERMKALGLDGTDAPAIRRRVEAAGLRQVFRTPLTTLRA</sequence>
<dbReference type="Proteomes" id="UP000005096">
    <property type="component" value="Chromosome"/>
</dbReference>
<dbReference type="Gene3D" id="3.50.50.60">
    <property type="entry name" value="FAD/NAD(P)-binding domain"/>
    <property type="match status" value="2"/>
</dbReference>
<dbReference type="PaxDb" id="584708-Apau_2255"/>
<evidence type="ECO:0000313" key="6">
    <source>
        <dbReference type="Proteomes" id="UP000005096"/>
    </source>
</evidence>
<dbReference type="STRING" id="584708.Apau_2255"/>
<proteinExistence type="predicted"/>
<keyword evidence="2" id="KW-0285">Flavoprotein</keyword>
<reference evidence="5 6" key="1">
    <citation type="journal article" date="2010" name="Stand. Genomic Sci.">
        <title>Non-contiguous finished genome sequence of Aminomonas paucivorans type strain (GLU-3).</title>
        <authorList>
            <person name="Pitluck S."/>
            <person name="Yasawong M."/>
            <person name="Held B."/>
            <person name="Lapidus A."/>
            <person name="Nolan M."/>
            <person name="Copeland A."/>
            <person name="Lucas S."/>
            <person name="Del Rio T.G."/>
            <person name="Tice H."/>
            <person name="Cheng J.F."/>
            <person name="Chertkov O."/>
            <person name="Goodwin L."/>
            <person name="Tapia R."/>
            <person name="Han C."/>
            <person name="Liolios K."/>
            <person name="Ivanova N."/>
            <person name="Mavromatis K."/>
            <person name="Ovchinnikova G."/>
            <person name="Pati A."/>
            <person name="Chen A."/>
            <person name="Palaniappan K."/>
            <person name="Land M."/>
            <person name="Hauser L."/>
            <person name="Chang Y.J."/>
            <person name="Jeffries C.D."/>
            <person name="Pukall R."/>
            <person name="Spring S."/>
            <person name="Rohde M."/>
            <person name="Sikorski J."/>
            <person name="Goker M."/>
            <person name="Woyke T."/>
            <person name="Bristow J."/>
            <person name="Eisen J.A."/>
            <person name="Markowitz V."/>
            <person name="Hugenholtz P."/>
            <person name="Kyrpides N.C."/>
            <person name="Klenk H.P."/>
        </authorList>
    </citation>
    <scope>NUCLEOTIDE SEQUENCE [LARGE SCALE GENOMIC DNA]</scope>
    <source>
        <strain evidence="5 6">DSM 12260</strain>
    </source>
</reference>
<dbReference type="InterPro" id="IPR036188">
    <property type="entry name" value="FAD/NAD-bd_sf"/>
</dbReference>
<dbReference type="InterPro" id="IPR040131">
    <property type="entry name" value="MnmG_N"/>
</dbReference>
<comment type="cofactor">
    <cofactor evidence="1">
        <name>FAD</name>
        <dbReference type="ChEBI" id="CHEBI:57692"/>
    </cofactor>
</comment>
<dbReference type="OrthoDB" id="2181at2"/>
<dbReference type="PROSITE" id="PS51257">
    <property type="entry name" value="PROKAR_LIPOPROTEIN"/>
    <property type="match status" value="1"/>
</dbReference>
<evidence type="ECO:0000256" key="1">
    <source>
        <dbReference type="ARBA" id="ARBA00001974"/>
    </source>
</evidence>
<evidence type="ECO:0000259" key="4">
    <source>
        <dbReference type="Pfam" id="PF01134"/>
    </source>
</evidence>
<dbReference type="AlphaFoldDB" id="E3CZN2"/>
<dbReference type="Pfam" id="PF12831">
    <property type="entry name" value="FAD_oxidored"/>
    <property type="match status" value="1"/>
</dbReference>
<dbReference type="SUPFAM" id="SSF51905">
    <property type="entry name" value="FAD/NAD(P)-binding domain"/>
    <property type="match status" value="1"/>
</dbReference>
<dbReference type="eggNOG" id="COG1206">
    <property type="taxonomic scope" value="Bacteria"/>
</dbReference>
<dbReference type="EMBL" id="CM001022">
    <property type="protein sequence ID" value="EFQ24664.1"/>
    <property type="molecule type" value="Genomic_DNA"/>
</dbReference>
<dbReference type="HOGENOM" id="CLU_053110_1_0_0"/>